<dbReference type="EMBL" id="KV919470">
    <property type="protein sequence ID" value="OSX69616.1"/>
    <property type="molecule type" value="Genomic_DNA"/>
</dbReference>
<protein>
    <submittedName>
        <fullName evidence="2">Uncharacterized protein</fullName>
    </submittedName>
</protein>
<dbReference type="AlphaFoldDB" id="A0A1X6NMB7"/>
<keyword evidence="3" id="KW-1185">Reference proteome</keyword>
<evidence type="ECO:0000313" key="3">
    <source>
        <dbReference type="Proteomes" id="UP000218209"/>
    </source>
</evidence>
<name>A0A1X6NMB7_PORUM</name>
<feature type="compositionally biased region" description="Basic residues" evidence="1">
    <location>
        <begin position="76"/>
        <end position="86"/>
    </location>
</feature>
<dbReference type="Proteomes" id="UP000218209">
    <property type="component" value="Unassembled WGS sequence"/>
</dbReference>
<evidence type="ECO:0000256" key="1">
    <source>
        <dbReference type="SAM" id="MobiDB-lite"/>
    </source>
</evidence>
<feature type="compositionally biased region" description="Pro residues" evidence="1">
    <location>
        <begin position="164"/>
        <end position="178"/>
    </location>
</feature>
<gene>
    <name evidence="2" type="ORF">BU14_1341s0004</name>
</gene>
<reference evidence="2 3" key="1">
    <citation type="submission" date="2017-03" db="EMBL/GenBank/DDBJ databases">
        <title>WGS assembly of Porphyra umbilicalis.</title>
        <authorList>
            <person name="Brawley S.H."/>
            <person name="Blouin N.A."/>
            <person name="Ficko-Blean E."/>
            <person name="Wheeler G.L."/>
            <person name="Lohr M."/>
            <person name="Goodson H.V."/>
            <person name="Jenkins J.W."/>
            <person name="Blaby-Haas C.E."/>
            <person name="Helliwell K.E."/>
            <person name="Chan C."/>
            <person name="Marriage T."/>
            <person name="Bhattacharya D."/>
            <person name="Klein A.S."/>
            <person name="Badis Y."/>
            <person name="Brodie J."/>
            <person name="Cao Y."/>
            <person name="Collen J."/>
            <person name="Dittami S.M."/>
            <person name="Gachon C.M."/>
            <person name="Green B.R."/>
            <person name="Karpowicz S."/>
            <person name="Kim J.W."/>
            <person name="Kudahl U."/>
            <person name="Lin S."/>
            <person name="Michel G."/>
            <person name="Mittag M."/>
            <person name="Olson B.J."/>
            <person name="Pangilinan J."/>
            <person name="Peng Y."/>
            <person name="Qiu H."/>
            <person name="Shu S."/>
            <person name="Singer J.T."/>
            <person name="Smith A.G."/>
            <person name="Sprecher B.N."/>
            <person name="Wagner V."/>
            <person name="Wang W."/>
            <person name="Wang Z.-Y."/>
            <person name="Yan J."/>
            <person name="Yarish C."/>
            <person name="Zoeuner-Riek S."/>
            <person name="Zhuang Y."/>
            <person name="Zou Y."/>
            <person name="Lindquist E.A."/>
            <person name="Grimwood J."/>
            <person name="Barry K."/>
            <person name="Rokhsar D.S."/>
            <person name="Schmutz J."/>
            <person name="Stiller J.W."/>
            <person name="Grossman A.R."/>
            <person name="Prochnik S.E."/>
        </authorList>
    </citation>
    <scope>NUCLEOTIDE SEQUENCE [LARGE SCALE GENOMIC DNA]</scope>
    <source>
        <strain evidence="2">4086291</strain>
    </source>
</reference>
<proteinExistence type="predicted"/>
<accession>A0A1X6NMB7</accession>
<feature type="region of interest" description="Disordered" evidence="1">
    <location>
        <begin position="73"/>
        <end position="114"/>
    </location>
</feature>
<evidence type="ECO:0000313" key="2">
    <source>
        <dbReference type="EMBL" id="OSX69616.1"/>
    </source>
</evidence>
<feature type="region of interest" description="Disordered" evidence="1">
    <location>
        <begin position="235"/>
        <end position="276"/>
    </location>
</feature>
<sequence length="276" mass="28224">MRSTGAPPPPGAGAEALGLWLASALVSADGERLALLAMTDSRRRLTRVLPLLGQLVELAAAQGGGGGGARWVCPTHAHHPRPHWHSRSPEGSAASSRPRAAVDSAAVHDAQHHQWPDATTAALLPNRRCHANRSTIVLPPTDRSGAPNPRPPPPPSHRRTHPPTARPPSQAVPPPQRHQPPLHGTEARLHPRQHRLILRHGGADNPVAVALGRHARSSALEAVSLSARRVSSRTSAAHAVASSVGTGAAPGTPGSAAAAAAAAAPPAAPPAAAGVK</sequence>
<feature type="region of interest" description="Disordered" evidence="1">
    <location>
        <begin position="137"/>
        <end position="185"/>
    </location>
</feature>
<organism evidence="2 3">
    <name type="scientific">Porphyra umbilicalis</name>
    <name type="common">Purple laver</name>
    <name type="synonym">Red alga</name>
    <dbReference type="NCBI Taxonomy" id="2786"/>
    <lineage>
        <taxon>Eukaryota</taxon>
        <taxon>Rhodophyta</taxon>
        <taxon>Bangiophyceae</taxon>
        <taxon>Bangiales</taxon>
        <taxon>Bangiaceae</taxon>
        <taxon>Porphyra</taxon>
    </lineage>
</organism>